<dbReference type="Proteomes" id="UP000504634">
    <property type="component" value="Unplaced"/>
</dbReference>
<evidence type="ECO:0000256" key="4">
    <source>
        <dbReference type="ARBA" id="ARBA00006511"/>
    </source>
</evidence>
<evidence type="ECO:0000256" key="7">
    <source>
        <dbReference type="ARBA" id="ARBA00022824"/>
    </source>
</evidence>
<comment type="function">
    <text evidence="2">Catalyzes the post-translational formation of 4-hydroxyproline in -Xaa-Pro-Gly- sequences in collagens and other proteins.</text>
</comment>
<evidence type="ECO:0000256" key="2">
    <source>
        <dbReference type="ARBA" id="ARBA00002035"/>
    </source>
</evidence>
<comment type="similarity">
    <text evidence="4">Belongs to the P4HA family.</text>
</comment>
<dbReference type="InterPro" id="IPR005123">
    <property type="entry name" value="Oxoglu/Fe-dep_dioxygenase_dom"/>
</dbReference>
<evidence type="ECO:0000256" key="10">
    <source>
        <dbReference type="ARBA" id="ARBA00023002"/>
    </source>
</evidence>
<evidence type="ECO:0000259" key="13">
    <source>
        <dbReference type="PROSITE" id="PS51471"/>
    </source>
</evidence>
<dbReference type="Gene3D" id="1.25.40.10">
    <property type="entry name" value="Tetratricopeptide repeat domain"/>
    <property type="match status" value="1"/>
</dbReference>
<comment type="subcellular location">
    <subcellularLocation>
        <location evidence="3">Endoplasmic reticulum lumen</location>
    </subcellularLocation>
</comment>
<dbReference type="PROSITE" id="PS51471">
    <property type="entry name" value="FE2OG_OXY"/>
    <property type="match status" value="1"/>
</dbReference>
<evidence type="ECO:0000256" key="12">
    <source>
        <dbReference type="ARBA" id="ARBA00023180"/>
    </source>
</evidence>
<dbReference type="OrthoDB" id="420380at2759"/>
<dbReference type="Pfam" id="PF08336">
    <property type="entry name" value="P4Ha_N"/>
    <property type="match status" value="1"/>
</dbReference>
<evidence type="ECO:0000256" key="11">
    <source>
        <dbReference type="ARBA" id="ARBA00023004"/>
    </source>
</evidence>
<gene>
    <name evidence="15" type="primary">LOC115622917</name>
</gene>
<proteinExistence type="inferred from homology"/>
<dbReference type="GO" id="GO:0005788">
    <property type="term" value="C:endoplasmic reticulum lumen"/>
    <property type="evidence" value="ECO:0007669"/>
    <property type="project" value="UniProtKB-SubCell"/>
</dbReference>
<keyword evidence="10" id="KW-0560">Oxidoreductase</keyword>
<reference evidence="15" key="1">
    <citation type="submission" date="2025-08" db="UniProtKB">
        <authorList>
            <consortium name="RefSeq"/>
        </authorList>
    </citation>
    <scope>IDENTIFICATION</scope>
    <source>
        <strain evidence="15">11010-0011.00</strain>
        <tissue evidence="15">Whole body</tissue>
    </source>
</reference>
<accession>A0A6J2T7J1</accession>
<dbReference type="EC" id="1.14.11.2" evidence="5"/>
<dbReference type="GO" id="GO:0004656">
    <property type="term" value="F:procollagen-proline 4-dioxygenase activity"/>
    <property type="evidence" value="ECO:0007669"/>
    <property type="project" value="UniProtKB-EC"/>
</dbReference>
<evidence type="ECO:0000256" key="9">
    <source>
        <dbReference type="ARBA" id="ARBA00022964"/>
    </source>
</evidence>
<evidence type="ECO:0000256" key="3">
    <source>
        <dbReference type="ARBA" id="ARBA00004319"/>
    </source>
</evidence>
<dbReference type="InterPro" id="IPR013547">
    <property type="entry name" value="P4H_N"/>
</dbReference>
<evidence type="ECO:0000313" key="15">
    <source>
        <dbReference type="RefSeq" id="XP_030372901.1"/>
    </source>
</evidence>
<dbReference type="SMART" id="SM00702">
    <property type="entry name" value="P4Hc"/>
    <property type="match status" value="1"/>
</dbReference>
<dbReference type="GO" id="GO:0031418">
    <property type="term" value="F:L-ascorbic acid binding"/>
    <property type="evidence" value="ECO:0007669"/>
    <property type="project" value="UniProtKB-KW"/>
</dbReference>
<dbReference type="RefSeq" id="XP_030372901.1">
    <property type="nucleotide sequence ID" value="XM_030517041.1"/>
</dbReference>
<keyword evidence="12" id="KW-0325">Glycoprotein</keyword>
<keyword evidence="8" id="KW-0847">Vitamin C</keyword>
<keyword evidence="9" id="KW-0223">Dioxygenase</keyword>
<evidence type="ECO:0000256" key="1">
    <source>
        <dbReference type="ARBA" id="ARBA00001961"/>
    </source>
</evidence>
<keyword evidence="6" id="KW-0479">Metal-binding</keyword>
<dbReference type="InterPro" id="IPR045054">
    <property type="entry name" value="P4HA-like"/>
</dbReference>
<dbReference type="InterPro" id="IPR044862">
    <property type="entry name" value="Pro_4_hyd_alph_FE2OG_OXY"/>
</dbReference>
<evidence type="ECO:0000256" key="8">
    <source>
        <dbReference type="ARBA" id="ARBA00022896"/>
    </source>
</evidence>
<dbReference type="PANTHER" id="PTHR10869">
    <property type="entry name" value="PROLYL 4-HYDROXYLASE ALPHA SUBUNIT"/>
    <property type="match status" value="1"/>
</dbReference>
<dbReference type="Pfam" id="PF13640">
    <property type="entry name" value="2OG-FeII_Oxy_3"/>
    <property type="match status" value="1"/>
</dbReference>
<dbReference type="InterPro" id="IPR011990">
    <property type="entry name" value="TPR-like_helical_dom_sf"/>
</dbReference>
<dbReference type="GeneID" id="115622917"/>
<keyword evidence="14" id="KW-1185">Reference proteome</keyword>
<comment type="cofactor">
    <cofactor evidence="1">
        <name>L-ascorbate</name>
        <dbReference type="ChEBI" id="CHEBI:38290"/>
    </cofactor>
</comment>
<dbReference type="PANTHER" id="PTHR10869:SF244">
    <property type="entry name" value="PROLYL 4-HYDROXYLASE SUBUNIT ALPHA-2"/>
    <property type="match status" value="1"/>
</dbReference>
<dbReference type="InterPro" id="IPR006620">
    <property type="entry name" value="Pro_4_hyd_alph"/>
</dbReference>
<sequence>MEELLLAAPQSEDMREAFKGIFRIEHNYDLEAADIADGMLWGKQYDAKLSTSDCLAIAEYMYNKSEYISAAKWYRVALSHHIQFDDDIFRNIYGSQREDIRKNYIISRLKAGKADDVQLYLKELSHDPKTQLENTAKPTPSISQLGCRGLYPPRTNLSCRYNFTNTPYSRLAPLKMEIVNENPFIVLYHDILYEHEINSLTNQSITTDGWTDDAEPELEVERICKVSTVQDRKIGRRVEQMSGLNVDLDNYMQLSNYGLGGHFRNHFDYVDLKGHSIIVPLMAKYHGDRFATVLFYLSNVELGGATIFPRLNLTIWPQRGAALLWYNLDNSVEPEKLSEHAVCPVIVGSRWVLAEFIVQYKQTFKRPCYK</sequence>
<name>A0A6J2T7J1_DROLE</name>
<keyword evidence="7" id="KW-0256">Endoplasmic reticulum</keyword>
<evidence type="ECO:0000313" key="14">
    <source>
        <dbReference type="Proteomes" id="UP000504634"/>
    </source>
</evidence>
<keyword evidence="11" id="KW-0408">Iron</keyword>
<dbReference type="GO" id="GO:0005506">
    <property type="term" value="F:iron ion binding"/>
    <property type="evidence" value="ECO:0007669"/>
    <property type="project" value="InterPro"/>
</dbReference>
<organism evidence="14 15">
    <name type="scientific">Drosophila lebanonensis</name>
    <name type="common">Fruit fly</name>
    <name type="synonym">Scaptodrosophila lebanonensis</name>
    <dbReference type="NCBI Taxonomy" id="7225"/>
    <lineage>
        <taxon>Eukaryota</taxon>
        <taxon>Metazoa</taxon>
        <taxon>Ecdysozoa</taxon>
        <taxon>Arthropoda</taxon>
        <taxon>Hexapoda</taxon>
        <taxon>Insecta</taxon>
        <taxon>Pterygota</taxon>
        <taxon>Neoptera</taxon>
        <taxon>Endopterygota</taxon>
        <taxon>Diptera</taxon>
        <taxon>Brachycera</taxon>
        <taxon>Muscomorpha</taxon>
        <taxon>Ephydroidea</taxon>
        <taxon>Drosophilidae</taxon>
        <taxon>Scaptodrosophila</taxon>
    </lineage>
</organism>
<dbReference type="AlphaFoldDB" id="A0A6J2T7J1"/>
<evidence type="ECO:0000256" key="5">
    <source>
        <dbReference type="ARBA" id="ARBA00012269"/>
    </source>
</evidence>
<feature type="domain" description="Fe2OG dioxygenase" evidence="13">
    <location>
        <begin position="248"/>
        <end position="359"/>
    </location>
</feature>
<evidence type="ECO:0000256" key="6">
    <source>
        <dbReference type="ARBA" id="ARBA00022723"/>
    </source>
</evidence>
<dbReference type="Gene3D" id="2.60.120.620">
    <property type="entry name" value="q2cbj1_9rhob like domain"/>
    <property type="match status" value="1"/>
</dbReference>
<protein>
    <recommendedName>
        <fullName evidence="5">procollagen-proline 4-dioxygenase</fullName>
        <ecNumber evidence="5">1.14.11.2</ecNumber>
    </recommendedName>
</protein>